<feature type="domain" description="VOC" evidence="1">
    <location>
        <begin position="4"/>
        <end position="119"/>
    </location>
</feature>
<accession>A0ABT1QPT7</accession>
<dbReference type="Pfam" id="PF00903">
    <property type="entry name" value="Glyoxalase"/>
    <property type="match status" value="1"/>
</dbReference>
<evidence type="ECO:0000259" key="1">
    <source>
        <dbReference type="PROSITE" id="PS51819"/>
    </source>
</evidence>
<dbReference type="PROSITE" id="PS51819">
    <property type="entry name" value="VOC"/>
    <property type="match status" value="1"/>
</dbReference>
<dbReference type="SUPFAM" id="SSF54593">
    <property type="entry name" value="Glyoxalase/Bleomycin resistance protein/Dihydroxybiphenyl dioxygenase"/>
    <property type="match status" value="1"/>
</dbReference>
<organism evidence="2 3">
    <name type="scientific">Tahibacter harae</name>
    <dbReference type="NCBI Taxonomy" id="2963937"/>
    <lineage>
        <taxon>Bacteria</taxon>
        <taxon>Pseudomonadati</taxon>
        <taxon>Pseudomonadota</taxon>
        <taxon>Gammaproteobacteria</taxon>
        <taxon>Lysobacterales</taxon>
        <taxon>Rhodanobacteraceae</taxon>
        <taxon>Tahibacter</taxon>
    </lineage>
</organism>
<dbReference type="InterPro" id="IPR029068">
    <property type="entry name" value="Glyas_Bleomycin-R_OHBP_Dase"/>
</dbReference>
<keyword evidence="3" id="KW-1185">Reference proteome</keyword>
<dbReference type="EMBL" id="JANFQO010000004">
    <property type="protein sequence ID" value="MCQ4164308.1"/>
    <property type="molecule type" value="Genomic_DNA"/>
</dbReference>
<dbReference type="InterPro" id="IPR037523">
    <property type="entry name" value="VOC_core"/>
</dbReference>
<dbReference type="PANTHER" id="PTHR33993">
    <property type="entry name" value="GLYOXALASE-RELATED"/>
    <property type="match status" value="1"/>
</dbReference>
<dbReference type="InterPro" id="IPR052164">
    <property type="entry name" value="Anthracycline_SecMetBiosynth"/>
</dbReference>
<evidence type="ECO:0000313" key="2">
    <source>
        <dbReference type="EMBL" id="MCQ4164308.1"/>
    </source>
</evidence>
<name>A0ABT1QPT7_9GAMM</name>
<reference evidence="2" key="1">
    <citation type="submission" date="2022-07" db="EMBL/GenBank/DDBJ databases">
        <title>Tahibacter sp., a new gammaproteobacterium isolated from the silt sample collected at pig farm.</title>
        <authorList>
            <person name="Chen H."/>
        </authorList>
    </citation>
    <scope>NUCLEOTIDE SEQUENCE</scope>
    <source>
        <strain evidence="2">P2K</strain>
    </source>
</reference>
<dbReference type="Gene3D" id="3.10.180.10">
    <property type="entry name" value="2,3-Dihydroxybiphenyl 1,2-Dioxygenase, domain 1"/>
    <property type="match status" value="1"/>
</dbReference>
<protein>
    <submittedName>
        <fullName evidence="2">VOC family protein</fullName>
    </submittedName>
</protein>
<evidence type="ECO:0000313" key="3">
    <source>
        <dbReference type="Proteomes" id="UP001165498"/>
    </source>
</evidence>
<dbReference type="RefSeq" id="WP_255913052.1">
    <property type="nucleotide sequence ID" value="NZ_JANFQO010000004.1"/>
</dbReference>
<dbReference type="InterPro" id="IPR004360">
    <property type="entry name" value="Glyas_Fos-R_dOase_dom"/>
</dbReference>
<gene>
    <name evidence="2" type="ORF">NM961_06245</name>
</gene>
<comment type="caution">
    <text evidence="2">The sequence shown here is derived from an EMBL/GenBank/DDBJ whole genome shotgun (WGS) entry which is preliminary data.</text>
</comment>
<dbReference type="Proteomes" id="UP001165498">
    <property type="component" value="Unassembled WGS sequence"/>
</dbReference>
<sequence length="123" mass="13480">MFRKLAFVMYPAKDVARARTFYEQILGLSPGLVGGQGDRHWIEYDLPEGGCLAITNTTPNEPSRSAGGMVAFEVEDLGRLVEELTAKGVQFCGDIIHGPACRMAVCLDSEGNALMLHQLKPRR</sequence>
<proteinExistence type="predicted"/>